<gene>
    <name evidence="3" type="ORF">SVA_1982</name>
</gene>
<feature type="region of interest" description="Disordered" evidence="1">
    <location>
        <begin position="1139"/>
        <end position="1160"/>
    </location>
</feature>
<dbReference type="EMBL" id="AP014936">
    <property type="protein sequence ID" value="BAU48534.1"/>
    <property type="molecule type" value="Genomic_DNA"/>
</dbReference>
<dbReference type="Gene3D" id="2.60.40.10">
    <property type="entry name" value="Immunoglobulins"/>
    <property type="match status" value="2"/>
</dbReference>
<evidence type="ECO:0000256" key="1">
    <source>
        <dbReference type="SAM" id="MobiDB-lite"/>
    </source>
</evidence>
<dbReference type="InterPro" id="IPR047589">
    <property type="entry name" value="DUF11_rpt"/>
</dbReference>
<dbReference type="Gene3D" id="2.60.40.740">
    <property type="match status" value="5"/>
</dbReference>
<dbReference type="InterPro" id="IPR013783">
    <property type="entry name" value="Ig-like_fold"/>
</dbReference>
<feature type="domain" description="DUF11" evidence="2">
    <location>
        <begin position="2193"/>
        <end position="2286"/>
    </location>
</feature>
<dbReference type="InterPro" id="IPR051172">
    <property type="entry name" value="Chlamydia_OmcB"/>
</dbReference>
<dbReference type="InterPro" id="IPR001434">
    <property type="entry name" value="OmcB-like_DUF11"/>
</dbReference>
<evidence type="ECO:0000313" key="4">
    <source>
        <dbReference type="Proteomes" id="UP000218899"/>
    </source>
</evidence>
<evidence type="ECO:0000259" key="2">
    <source>
        <dbReference type="Pfam" id="PF01345"/>
    </source>
</evidence>
<name>A0A1B4VAA3_9GAMM</name>
<feature type="domain" description="DUF11" evidence="2">
    <location>
        <begin position="3336"/>
        <end position="3393"/>
    </location>
</feature>
<sequence>MADHCPATNAVTITHRPQSYCELCGTGQVALRVTYSGGSSAHDITHLVISENFGSSGLVPIPGTTVITAQNGGGDPAPAGFDPTQTGTTYSWDLGSFQLESGQSGGGNARWVEITFQVRRENGVTEEGLWTASKAVSAAVTYTSTDGDACGVETQNTNLPFRAPNPNVVKLGRNADAGQTAGEYADPVYGHNNDDVIWRIEIQNNGLADMQDVRLDDLMAADNLVINYACASEAAAATIAGNNGGGPIPAGCVAASNTVDDFEVADPFGAGGTTNYLNGGATNGFTRNLNGRDIDVDAGGSAFIYLVGKITANGSCINGGRTNTVSDVQFGCEADGPSVGGIAASGDTAVLHTYHGDVLNQLTIQRSFTGVNTVGTTTVSNRPVGARGLVTLTITNNTGGTIKDIVLDDVLPPQYVVDPTYWTSDTGLTKNLPVRGTPVAGESSIDPFYNAYAGMVDRVTWLNPQGSLASPSQDPLQNTAPRLRLWSSTSYTDGGVTYEHLLRHGDVVTVTFPIVLISQDRASVEPYDLVANLDVTPEVTGDGTDPAYTASLSNQLTAEYRTFCAGQGNDGPGRFRFSYNNANIAAFPEDLDVAITDSSNNPGAVFILTNDPNQQLPLRVRVTNNGGHDVTNYRLFVSFGATMEVVSAPSGCSVVALSGTPPQPNPWKVWVDPEPIPGTATVYQCTSPASIPPGATRNFDFAVIKTSDPARIQLDDLTFRADVVGEIVLHDGTPLWFPTPIVRPDGQLDRANNYSLDGVRQRVIGFNLVKTNLGCNENEPPLFDPGPYTKPAQRVEIGEECSYRVQTGGWFGFETPGFVYIAVRNVLVTDSLPAGQGYVSSTNPYLTSSGQIAGISLMGVPVPPQPNGLIAPGAPFNWAFNQETGSCRDAVNPSHQCITQLEEWFEAGVTARVLNNPINARANPNQHTANSHNVLVSTFDAIFADDTGDYAYSLGPSTVGYPNEPIRREDLTITEPHLVVEKHVCNESLHGTGTACNNWTTLTDEGDTYDSYIFRITVRNQATVNGLASSPAYDVVVTDTLDSSDLMYIVPFAGDGLDNDGDSLVGGSDANEGTISDNVVLNGSPAVITFSHTHSTALQRINPGSEVQLYYRVDPDQRIAPMQVLTNIVGAGYDTLAGSTNESGNQTVDPRPTGDIGGARSYTSATAQAQVQIIPLQTFPKEITALSATPLGGSPQEVKIGEEIQYRLTAHLPVARLRGFFIQDYLPAGVRCSEAPVVDLSQPPYGAAGFTRPDGSPVPPVVPSCTDNAVVWNFGDVVLTQKPPGSSYFVFPVSFIARVDNAAANDEGTVLSNGMPATNTTLYYLNDLGQQVVLEFGQIDVVVREPDVAVTKSFAPVVNADAGDELIVTVTATNNGTAGAYNLRVLDDLVDRQMTFIQGSVSGTDPPAADLATLGANRPIFTWAPTNPLAPGATRTFTFRVRVDTSVQPRQILENLLQAAWTSLPSQATALNSAGQIGVDGSLTGMRIGRLPHSDPADPINDYESVATASVSVPPLTIAKADNDPGVVPTIGAQKSFTVEVGLPEGTTLALAVTDALNSGSVSYVLTREPGFDVSYEFLGIASINGQPPAEAAFNAYPADGASGSIVWNIGTVVTQTENDLAVSAISPRIRITYHARVNNDLDTDAGDTLRNAVVATYTHGETGATESITATTSPVTVVEPVLTVSKTASNVTPGKLPGDPASGGDVLEYVVTIPNGGTAAARDVNVVDTLPPSLTLDAGFTATATVNGVAVSGFVAAPANAPDGPLVWGRDNGDGSLDIPAGQSLVLTYRVVVREVGGSLTNSVWVDWTSLDGASVYERTGAGCPGWTAPNDYCVGPASATTGSVDTTTFAKTFVADTYDTAPLSTAADAIARIGDVVTYRLALNLRGGLTRGVQVQDTLPAGMAFVDVVSVNGDAAADYTPPAGGPGSNFAYAPISAADVPTPGQTGVLVWSLGDIVHDPVGNPTGTFEIVYRARIVPDAGIAHVASTTLTNNAALSYVGSPALADGETITARQPIIGVVTKTDRGGRTSPAPVNVATDTMAFRLQACNASGQAPAYSVLITDTLATQLDETSIAGPTNGAGQPDVAINGLPASAGADYVYTAPAARGGTMTFRLNTPVNPGQCVTIDYDIGFHTDFGANQTWNNSATVIEYWSLPAQSGQRYGPVGPATFAMHNVANTEPPTKTVVSPADGEATIGEEIVYRVTVPGTAVNAAMHDVAISDVLDANLEFVSATEVSGNNFTLVDNSVLPSQVNLSISQIPAGQQAMVDLRLRVRNNEGTNAGVLLNNSALYTYANTPGGTTIGGGSASAGAVRIVEPLVTAGKTVVNASNPGNPPRAGDILRYTLTFTGSGGAAGDNFADAFDLSIVDTLSLGLEYAGNATVNGAGNTLAAAQTSGDGVTAPQTVTWGPAPGNADIDIVEGTAVTVSYDVRVLGTVLANQTLSNSVVAQWTGIDGPSAHERNGTATPAYNDYYTAPVTTSLTTGDNNTAAKARLTDTYGPGDANVRIGDLVEYELRLGLQEGTHGDVVVTDTLPQGLRFEGITSVNGEASAPYGAVPPFAHADLSAPAVSGDAATGPTILTWNLGDVVNMPNGNGADDAFVIVYRARVLNEVLAQANAIALSNDVTLSYATASGTATRTAGETITVLQPNLAVTKSAVAAGGDAVIQAGEVVTYTVDIINSGTAPAYDVVLRDVIPAGLRNGAATVTVVGTSLLSGSVLPDLAPVYDAGTGIATWNFDTGVADAYTIPAGDTLRLVYRVQADADLGAGLTMTNAAQVQLYYSFDDEAVPGLGGIGGVREVYGPTNTASATLTTALPGALAKQNPSGLTTVSIGQPFTYRITVPATPVPTALHDVRILDDLSATGADLRFVSVAKVSGSQPWTPVNTGTATNLVIEDPVIGIDIPPNEQVVIDITVVLGDSPTNASGLQFSNTASYTYNAVANDPATRQPGSGATTGTLTIVGPDRVTLDKTGPAQMRPDVPGTFTVTVHNTYDAGTDPAHVGPAWGLTVVDRLPNPSPGGMCDAAPTIQSAGIYDASNNLVMSLTAGTHYSVSVTTGSPNYLGQPSCDLTLTLLGSTVLPAHHRLIVNYQARLDADNPNGQPLTNVAAATRWYGANPAGGATPHAYVGALTDGTIGVLDNQDAHTVGVQTAVPVFQKTVQNMTSVGSPTASPGDVLRYTLMIRNTSDVPATGLTLLDELDRLNTLPVFQPGTLTLVTVPAGADSGNTNPTGGAKGTGLIDIRNLSLAGTDGAPGGPDELLVVYEARLVTSITNGEVIENQARLLGVGAGPVDSDDPNVNGADDPNVSGDEDPTQIAVVSAPDFRVLKTSQDVTGDAATLIPGDILRYTITVKNVGNEDATNVVLQDAIPANTTYVPNSTSLNGVSAPDAGGASPLQAGMLISAPGSPTPGAMRADADPSANNVATVVFDVIVDADASDGAIVSNQGFVNGTRSSGAAFPAKPSDDPTTPAVDDPTVDTVIRPNGIVYDSVRRQPIAGATVSLQRILPGLPAPVDVSSDCFNDPAQQNQVTPAGGYYKFDLNFSRPDCQPGDDYVVTVKAAPEGYDVSAPSRILPPTTSAATAPYSVPLCPADAVPATTDRCEAQASDLVPTGAAATTYYLHLTLNNGQVPEDSQIYNNHIAVDPDIEQAIAISKTTPLINVTRGQLVPYTITVKNTLGGVLPDAAIVDTVPPGFKYVAGSGRLDGRPVEPAVAVVSRTGQQLRWENLQLGYNETHAIRLLLVVGSGVAEGEYVNQARVVSSALGNASAVATATVRVVPDPTFDCTDIIGKVYEDANLNGYQDDGEKGLPGVRVVSARGLVAKTDAHGRFHITCAAVPNEDRGGNFILKVDDRSLPAGYRLTTENPLVQRVTRGKAAKFNFGAGLHRIVRLDIADGVFEPNTTEVRPQWVSRFGLLLEELRKGPAILRISYLADVEEPGLVKARLAAIKEEVARRWAALNCCDRLTIETEIFWRRGGPPGRKAAGD</sequence>
<keyword evidence="4" id="KW-1185">Reference proteome</keyword>
<dbReference type="PANTHER" id="PTHR34819">
    <property type="entry name" value="LARGE CYSTEINE-RICH PERIPLASMIC PROTEIN OMCB"/>
    <property type="match status" value="1"/>
</dbReference>
<feature type="domain" description="DUF11" evidence="2">
    <location>
        <begin position="1347"/>
        <end position="1446"/>
    </location>
</feature>
<organism evidence="3 4">
    <name type="scientific">Sulfurifustis variabilis</name>
    <dbReference type="NCBI Taxonomy" id="1675686"/>
    <lineage>
        <taxon>Bacteria</taxon>
        <taxon>Pseudomonadati</taxon>
        <taxon>Pseudomonadota</taxon>
        <taxon>Gammaproteobacteria</taxon>
        <taxon>Acidiferrobacterales</taxon>
        <taxon>Acidiferrobacteraceae</taxon>
        <taxon>Sulfurifustis</taxon>
    </lineage>
</organism>
<dbReference type="NCBIfam" id="TIGR01451">
    <property type="entry name" value="B_ant_repeat"/>
    <property type="match status" value="7"/>
</dbReference>
<dbReference type="Pfam" id="PF01345">
    <property type="entry name" value="DUF11"/>
    <property type="match status" value="3"/>
</dbReference>
<proteinExistence type="predicted"/>
<evidence type="ECO:0000313" key="3">
    <source>
        <dbReference type="EMBL" id="BAU48534.1"/>
    </source>
</evidence>
<protein>
    <recommendedName>
        <fullName evidence="2">DUF11 domain-containing protein</fullName>
    </recommendedName>
</protein>
<feature type="region of interest" description="Disordered" evidence="1">
    <location>
        <begin position="3291"/>
        <end position="3315"/>
    </location>
</feature>
<accession>A0A1B4VAA3</accession>
<dbReference type="Proteomes" id="UP000218899">
    <property type="component" value="Chromosome"/>
</dbReference>
<feature type="compositionally biased region" description="Polar residues" evidence="1">
    <location>
        <begin position="1139"/>
        <end position="1148"/>
    </location>
</feature>
<reference evidence="3 4" key="1">
    <citation type="submission" date="2015-08" db="EMBL/GenBank/DDBJ databases">
        <title>Complete genome sequence of Sulfurifustis variabilis.</title>
        <authorList>
            <person name="Miura A."/>
            <person name="Kojima H."/>
            <person name="Fukui M."/>
        </authorList>
    </citation>
    <scope>NUCLEOTIDE SEQUENCE [LARGE SCALE GENOMIC DNA]</scope>
    <source>
        <strain evidence="4">skN76</strain>
    </source>
</reference>
<feature type="region of interest" description="Disordered" evidence="1">
    <location>
        <begin position="3456"/>
        <end position="3477"/>
    </location>
</feature>
<feature type="compositionally biased region" description="Low complexity" evidence="1">
    <location>
        <begin position="3468"/>
        <end position="3477"/>
    </location>
</feature>
<dbReference type="KEGG" id="sva:SVA_1982"/>